<dbReference type="Pfam" id="PF08276">
    <property type="entry name" value="PAN_2"/>
    <property type="match status" value="1"/>
</dbReference>
<evidence type="ECO:0000256" key="16">
    <source>
        <dbReference type="ARBA" id="ARBA00023180"/>
    </source>
</evidence>
<comment type="catalytic activity">
    <reaction evidence="18 19">
        <text>L-seryl-[protein] + ATP = O-phospho-L-seryl-[protein] + ADP + H(+)</text>
        <dbReference type="Rhea" id="RHEA:17989"/>
        <dbReference type="Rhea" id="RHEA-COMP:9863"/>
        <dbReference type="Rhea" id="RHEA-COMP:11604"/>
        <dbReference type="ChEBI" id="CHEBI:15378"/>
        <dbReference type="ChEBI" id="CHEBI:29999"/>
        <dbReference type="ChEBI" id="CHEBI:30616"/>
        <dbReference type="ChEBI" id="CHEBI:83421"/>
        <dbReference type="ChEBI" id="CHEBI:456216"/>
        <dbReference type="EC" id="2.7.11.1"/>
    </reaction>
</comment>
<dbReference type="PROSITE" id="PS50011">
    <property type="entry name" value="PROTEIN_KINASE_DOM"/>
    <property type="match status" value="1"/>
</dbReference>
<dbReference type="CDD" id="cd01098">
    <property type="entry name" value="PAN_AP_plant"/>
    <property type="match status" value="1"/>
</dbReference>
<keyword evidence="4" id="KW-0597">Phosphoprotein</keyword>
<dbReference type="InterPro" id="IPR001480">
    <property type="entry name" value="Bulb-type_lectin_dom"/>
</dbReference>
<keyword evidence="2" id="KW-1003">Cell membrane</keyword>
<evidence type="ECO:0000256" key="5">
    <source>
        <dbReference type="ARBA" id="ARBA00022679"/>
    </source>
</evidence>
<keyword evidence="14" id="KW-1015">Disulfide bond</keyword>
<dbReference type="InterPro" id="IPR003609">
    <property type="entry name" value="Pan_app"/>
</dbReference>
<keyword evidence="13 21" id="KW-0472">Membrane</keyword>
<dbReference type="SMART" id="SM00108">
    <property type="entry name" value="B_lectin"/>
    <property type="match status" value="1"/>
</dbReference>
<reference evidence="26" key="2">
    <citation type="submission" date="2022-03" db="EMBL/GenBank/DDBJ databases">
        <title>Draft title - Genomic analysis of global carrot germplasm unveils the trajectory of domestication and the origin of high carotenoid orange carrot.</title>
        <authorList>
            <person name="Iorizzo M."/>
            <person name="Ellison S."/>
            <person name="Senalik D."/>
            <person name="Macko-Podgorni A."/>
            <person name="Grzebelus D."/>
            <person name="Bostan H."/>
            <person name="Rolling W."/>
            <person name="Curaba J."/>
            <person name="Simon P."/>
        </authorList>
    </citation>
    <scope>NUCLEOTIDE SEQUENCE</scope>
    <source>
        <tissue evidence="26">Leaf</tissue>
    </source>
</reference>
<feature type="domain" description="Apple" evidence="25">
    <location>
        <begin position="341"/>
        <end position="425"/>
    </location>
</feature>
<keyword evidence="11 19" id="KW-0067">ATP-binding</keyword>
<dbReference type="Gene3D" id="2.90.10.10">
    <property type="entry name" value="Bulb-type lectin domain"/>
    <property type="match status" value="1"/>
</dbReference>
<dbReference type="InterPro" id="IPR000719">
    <property type="entry name" value="Prot_kinase_dom"/>
</dbReference>
<evidence type="ECO:0000256" key="11">
    <source>
        <dbReference type="ARBA" id="ARBA00022840"/>
    </source>
</evidence>
<evidence type="ECO:0000256" key="7">
    <source>
        <dbReference type="ARBA" id="ARBA00022729"/>
    </source>
</evidence>
<evidence type="ECO:0000256" key="1">
    <source>
        <dbReference type="ARBA" id="ARBA00004251"/>
    </source>
</evidence>
<dbReference type="CDD" id="cd14066">
    <property type="entry name" value="STKc_IRAK"/>
    <property type="match status" value="1"/>
</dbReference>
<evidence type="ECO:0000256" key="9">
    <source>
        <dbReference type="ARBA" id="ARBA00022741"/>
    </source>
</evidence>
<dbReference type="GO" id="GO:0030246">
    <property type="term" value="F:carbohydrate binding"/>
    <property type="evidence" value="ECO:0007669"/>
    <property type="project" value="UniProtKB-KW"/>
</dbReference>
<dbReference type="PIRSF" id="PIRSF000641">
    <property type="entry name" value="SRK"/>
    <property type="match status" value="1"/>
</dbReference>
<evidence type="ECO:0000256" key="18">
    <source>
        <dbReference type="ARBA" id="ARBA00048679"/>
    </source>
</evidence>
<proteinExistence type="inferred from homology"/>
<dbReference type="EC" id="2.7.11.1" evidence="19"/>
<dbReference type="InterPro" id="IPR036426">
    <property type="entry name" value="Bulb-type_lectin_dom_sf"/>
</dbReference>
<dbReference type="FunFam" id="1.10.510.10:FF:000384">
    <property type="entry name" value="G-type lectin S-receptor-like serine/threonine-protein kinase"/>
    <property type="match status" value="1"/>
</dbReference>
<keyword evidence="6 21" id="KW-0812">Transmembrane</keyword>
<dbReference type="SUPFAM" id="SSF51110">
    <property type="entry name" value="alpha-D-mannose-specific plant lectins"/>
    <property type="match status" value="1"/>
</dbReference>
<dbReference type="Pfam" id="PF00069">
    <property type="entry name" value="Pkinase"/>
    <property type="match status" value="1"/>
</dbReference>
<evidence type="ECO:0000256" key="2">
    <source>
        <dbReference type="ARBA" id="ARBA00022475"/>
    </source>
</evidence>
<accession>A0AAF0X1W5</accession>
<dbReference type="GO" id="GO:0048544">
    <property type="term" value="P:recognition of pollen"/>
    <property type="evidence" value="ECO:0007669"/>
    <property type="project" value="InterPro"/>
</dbReference>
<evidence type="ECO:0000256" key="6">
    <source>
        <dbReference type="ARBA" id="ARBA00022692"/>
    </source>
</evidence>
<dbReference type="FunFam" id="2.90.10.10:FF:000009">
    <property type="entry name" value="Receptor-like serine/threonine-protein kinase SD1-8"/>
    <property type="match status" value="1"/>
</dbReference>
<keyword evidence="9 19" id="KW-0547">Nucleotide-binding</keyword>
<evidence type="ECO:0000259" key="25">
    <source>
        <dbReference type="PROSITE" id="PS50948"/>
    </source>
</evidence>
<evidence type="ECO:0000313" key="26">
    <source>
        <dbReference type="EMBL" id="WOG98733.1"/>
    </source>
</evidence>
<keyword evidence="7 22" id="KW-0732">Signal</keyword>
<dbReference type="CDD" id="cd00028">
    <property type="entry name" value="B_lectin"/>
    <property type="match status" value="1"/>
</dbReference>
<keyword evidence="16" id="KW-0325">Glycoprotein</keyword>
<dbReference type="GO" id="GO:0004674">
    <property type="term" value="F:protein serine/threonine kinase activity"/>
    <property type="evidence" value="ECO:0007669"/>
    <property type="project" value="UniProtKB-KW"/>
</dbReference>
<comment type="similarity">
    <text evidence="19">Belongs to the protein kinase superfamily. Ser/Thr protein kinase family.</text>
</comment>
<evidence type="ECO:0000256" key="3">
    <source>
        <dbReference type="ARBA" id="ARBA00022527"/>
    </source>
</evidence>
<dbReference type="Gene3D" id="3.30.200.20">
    <property type="entry name" value="Phosphorylase Kinase, domain 1"/>
    <property type="match status" value="1"/>
</dbReference>
<dbReference type="Pfam" id="PF00954">
    <property type="entry name" value="S_locus_glycop"/>
    <property type="match status" value="1"/>
</dbReference>
<dbReference type="InterPro" id="IPR000858">
    <property type="entry name" value="S_locus_glycoprot_dom"/>
</dbReference>
<evidence type="ECO:0000256" key="20">
    <source>
        <dbReference type="PROSITE-ProRule" id="PRU10141"/>
    </source>
</evidence>
<keyword evidence="12 21" id="KW-1133">Transmembrane helix</keyword>
<protein>
    <recommendedName>
        <fullName evidence="19">Receptor-like serine/threonine-protein kinase</fullName>
        <ecNumber evidence="19">2.7.11.1</ecNumber>
    </recommendedName>
</protein>
<evidence type="ECO:0000256" key="19">
    <source>
        <dbReference type="PIRNR" id="PIRNR000641"/>
    </source>
</evidence>
<gene>
    <name evidence="26" type="ORF">DCAR_0418078</name>
</gene>
<evidence type="ECO:0000256" key="21">
    <source>
        <dbReference type="SAM" id="Phobius"/>
    </source>
</evidence>
<evidence type="ECO:0000259" key="24">
    <source>
        <dbReference type="PROSITE" id="PS50927"/>
    </source>
</evidence>
<dbReference type="SUPFAM" id="SSF56112">
    <property type="entry name" value="Protein kinase-like (PK-like)"/>
    <property type="match status" value="1"/>
</dbReference>
<dbReference type="EMBL" id="CP093346">
    <property type="protein sequence ID" value="WOG98733.1"/>
    <property type="molecule type" value="Genomic_DNA"/>
</dbReference>
<dbReference type="PANTHER" id="PTHR47974">
    <property type="entry name" value="OS07G0415500 PROTEIN"/>
    <property type="match status" value="1"/>
</dbReference>
<dbReference type="InterPro" id="IPR008271">
    <property type="entry name" value="Ser/Thr_kinase_AS"/>
</dbReference>
<sequence length="796" mass="89756">MFLESKKTSLYGLLIFVLLFETCICEGTDLITTGQTLSGNETISSANGTFELGFFTPGKSRNYYIGIWYKNSANKTVVWVANRNHPVSNPYNSELKLFPNGNLALLNESRIQIWSSNSTAEKDNSSLAILFDNGNFMTRDTQDSSNIIWQSFDYPTDNWLPGGGKVGYNKIKKEKIYLTPWKNAENPAPSIFSLEVEPNGTSHNLFYNRTIQYWSTGDWTGKSFVLVPEIDRNPLISNLQYITNVNESKFTYDIGIPKVLTRFMIDTTGQLKQFIFRDGQWISYWTRPDQCEVLKYCGAFGICNQLKAPFCTCLKEYEPKVSKNWALGDHTDGCIRPSFRCGVGKGKDKFYSIKNMRFSFQDAGDSHSLDVESDKECKSACLSDCSCTGYVFNGGKCVVWNGEVYNLQELASDDSRGSVFHVRITKSGSDRKTSVWIVVGAIGGSFILLGMVAMVILQLRKQKVGRYNGAEGDLTLFKYKDISKSTKDFSEKLGEGGFGTVFRGTLPNSRDIAVKRLKNLKQGEKQFRTEVSTIGQIQHINLVRLQGFCIEGEKRLLVFDYMKNGSLENHLFRQNSDVFLDWKARYNIMIGTARGLNYLHEKCRDCIIHCDIKPDNILLDEEFNAKVGDFGLAKLLGREFSRVLTTIRGTRGYLAPEWISGEAITAKADVFSYGNLLFEIISGRRNRDLLDDGDYFPALVAEKLSKGEDVLNMLDQKLEGDADSSEVTRACKVACWCIQDDEKNRPAMGLVLQILEGISEVGIPPIPRFLQGFIGDNKFQTIVYQHQTFDTTTYNS</sequence>
<dbReference type="PANTHER" id="PTHR47974:SF19">
    <property type="entry name" value="RECEPTOR-LIKE SERINE_THREONINE-PROTEIN KINASE"/>
    <property type="match status" value="1"/>
</dbReference>
<dbReference type="PROSITE" id="PS00108">
    <property type="entry name" value="PROTEIN_KINASE_ST"/>
    <property type="match status" value="1"/>
</dbReference>
<feature type="chain" id="PRO_5042030476" description="Receptor-like serine/threonine-protein kinase" evidence="22">
    <location>
        <begin position="26"/>
        <end position="796"/>
    </location>
</feature>
<evidence type="ECO:0000256" key="10">
    <source>
        <dbReference type="ARBA" id="ARBA00022777"/>
    </source>
</evidence>
<dbReference type="Gene3D" id="1.10.510.10">
    <property type="entry name" value="Transferase(Phosphotransferase) domain 1"/>
    <property type="match status" value="1"/>
</dbReference>
<feature type="binding site" evidence="20">
    <location>
        <position position="515"/>
    </location>
    <ligand>
        <name>ATP</name>
        <dbReference type="ChEBI" id="CHEBI:30616"/>
    </ligand>
</feature>
<dbReference type="FunFam" id="3.30.200.20:FF:000370">
    <property type="entry name" value="Receptor-like protein kinase 4"/>
    <property type="match status" value="1"/>
</dbReference>
<feature type="signal peptide" evidence="22">
    <location>
        <begin position="1"/>
        <end position="25"/>
    </location>
</feature>
<comment type="catalytic activity">
    <reaction evidence="17 19">
        <text>L-threonyl-[protein] + ATP = O-phospho-L-threonyl-[protein] + ADP + H(+)</text>
        <dbReference type="Rhea" id="RHEA:46608"/>
        <dbReference type="Rhea" id="RHEA-COMP:11060"/>
        <dbReference type="Rhea" id="RHEA-COMP:11605"/>
        <dbReference type="ChEBI" id="CHEBI:15378"/>
        <dbReference type="ChEBI" id="CHEBI:30013"/>
        <dbReference type="ChEBI" id="CHEBI:30616"/>
        <dbReference type="ChEBI" id="CHEBI:61977"/>
        <dbReference type="ChEBI" id="CHEBI:456216"/>
        <dbReference type="EC" id="2.7.11.1"/>
    </reaction>
</comment>
<dbReference type="GO" id="GO:0005524">
    <property type="term" value="F:ATP binding"/>
    <property type="evidence" value="ECO:0007669"/>
    <property type="project" value="UniProtKB-UniRule"/>
</dbReference>
<dbReference type="AlphaFoldDB" id="A0AAF0X1W5"/>
<dbReference type="Proteomes" id="UP000077755">
    <property type="component" value="Chromosome 4"/>
</dbReference>
<evidence type="ECO:0000256" key="13">
    <source>
        <dbReference type="ARBA" id="ARBA00023136"/>
    </source>
</evidence>
<dbReference type="InterPro" id="IPR024171">
    <property type="entry name" value="SRK-like_kinase"/>
</dbReference>
<evidence type="ECO:0000256" key="15">
    <source>
        <dbReference type="ARBA" id="ARBA00023170"/>
    </source>
</evidence>
<dbReference type="PROSITE" id="PS50948">
    <property type="entry name" value="PAN"/>
    <property type="match status" value="1"/>
</dbReference>
<dbReference type="InterPro" id="IPR017441">
    <property type="entry name" value="Protein_kinase_ATP_BS"/>
</dbReference>
<keyword evidence="27" id="KW-1185">Reference proteome</keyword>
<dbReference type="Pfam" id="PF01453">
    <property type="entry name" value="B_lectin"/>
    <property type="match status" value="1"/>
</dbReference>
<evidence type="ECO:0000259" key="23">
    <source>
        <dbReference type="PROSITE" id="PS50011"/>
    </source>
</evidence>
<feature type="domain" description="Bulb-type lectin" evidence="24">
    <location>
        <begin position="28"/>
        <end position="151"/>
    </location>
</feature>
<name>A0AAF0X1W5_DAUCS</name>
<dbReference type="SMART" id="SM00473">
    <property type="entry name" value="PAN_AP"/>
    <property type="match status" value="1"/>
</dbReference>
<feature type="domain" description="Protein kinase" evidence="23">
    <location>
        <begin position="487"/>
        <end position="758"/>
    </location>
</feature>
<comment type="subcellular location">
    <subcellularLocation>
        <location evidence="1">Cell membrane</location>
        <topology evidence="1">Single-pass type I membrane protein</topology>
    </subcellularLocation>
</comment>
<evidence type="ECO:0000256" key="4">
    <source>
        <dbReference type="ARBA" id="ARBA00022553"/>
    </source>
</evidence>
<dbReference type="SMART" id="SM00220">
    <property type="entry name" value="S_TKc"/>
    <property type="match status" value="1"/>
</dbReference>
<dbReference type="PROSITE" id="PS00107">
    <property type="entry name" value="PROTEIN_KINASE_ATP"/>
    <property type="match status" value="1"/>
</dbReference>
<evidence type="ECO:0000256" key="12">
    <source>
        <dbReference type="ARBA" id="ARBA00022989"/>
    </source>
</evidence>
<keyword evidence="15" id="KW-0675">Receptor</keyword>
<dbReference type="GO" id="GO:0005886">
    <property type="term" value="C:plasma membrane"/>
    <property type="evidence" value="ECO:0007669"/>
    <property type="project" value="UniProtKB-SubCell"/>
</dbReference>
<reference evidence="26" key="1">
    <citation type="journal article" date="2016" name="Nat. Genet.">
        <title>A high-quality carrot genome assembly provides new insights into carotenoid accumulation and asterid genome evolution.</title>
        <authorList>
            <person name="Iorizzo M."/>
            <person name="Ellison S."/>
            <person name="Senalik D."/>
            <person name="Zeng P."/>
            <person name="Satapoomin P."/>
            <person name="Huang J."/>
            <person name="Bowman M."/>
            <person name="Iovene M."/>
            <person name="Sanseverino W."/>
            <person name="Cavagnaro P."/>
            <person name="Yildiz M."/>
            <person name="Macko-Podgorni A."/>
            <person name="Moranska E."/>
            <person name="Grzebelus E."/>
            <person name="Grzebelus D."/>
            <person name="Ashrafi H."/>
            <person name="Zheng Z."/>
            <person name="Cheng S."/>
            <person name="Spooner D."/>
            <person name="Van Deynze A."/>
            <person name="Simon P."/>
        </authorList>
    </citation>
    <scope>NUCLEOTIDE SEQUENCE</scope>
    <source>
        <tissue evidence="26">Leaf</tissue>
    </source>
</reference>
<keyword evidence="3 19" id="KW-0723">Serine/threonine-protein kinase</keyword>
<evidence type="ECO:0000256" key="14">
    <source>
        <dbReference type="ARBA" id="ARBA00023157"/>
    </source>
</evidence>
<evidence type="ECO:0000256" key="22">
    <source>
        <dbReference type="SAM" id="SignalP"/>
    </source>
</evidence>
<keyword evidence="10 19" id="KW-0418">Kinase</keyword>
<evidence type="ECO:0000256" key="8">
    <source>
        <dbReference type="ARBA" id="ARBA00022734"/>
    </source>
</evidence>
<evidence type="ECO:0000313" key="27">
    <source>
        <dbReference type="Proteomes" id="UP000077755"/>
    </source>
</evidence>
<dbReference type="PROSITE" id="PS50927">
    <property type="entry name" value="BULB_LECTIN"/>
    <property type="match status" value="1"/>
</dbReference>
<feature type="transmembrane region" description="Helical" evidence="21">
    <location>
        <begin position="435"/>
        <end position="457"/>
    </location>
</feature>
<keyword evidence="8" id="KW-0430">Lectin</keyword>
<evidence type="ECO:0000256" key="17">
    <source>
        <dbReference type="ARBA" id="ARBA00047899"/>
    </source>
</evidence>
<organism evidence="26 27">
    <name type="scientific">Daucus carota subsp. sativus</name>
    <name type="common">Carrot</name>
    <dbReference type="NCBI Taxonomy" id="79200"/>
    <lineage>
        <taxon>Eukaryota</taxon>
        <taxon>Viridiplantae</taxon>
        <taxon>Streptophyta</taxon>
        <taxon>Embryophyta</taxon>
        <taxon>Tracheophyta</taxon>
        <taxon>Spermatophyta</taxon>
        <taxon>Magnoliopsida</taxon>
        <taxon>eudicotyledons</taxon>
        <taxon>Gunneridae</taxon>
        <taxon>Pentapetalae</taxon>
        <taxon>asterids</taxon>
        <taxon>campanulids</taxon>
        <taxon>Apiales</taxon>
        <taxon>Apiaceae</taxon>
        <taxon>Apioideae</taxon>
        <taxon>Scandiceae</taxon>
        <taxon>Daucinae</taxon>
        <taxon>Daucus</taxon>
        <taxon>Daucus sect. Daucus</taxon>
    </lineage>
</organism>
<keyword evidence="5 19" id="KW-0808">Transferase</keyword>
<dbReference type="InterPro" id="IPR011009">
    <property type="entry name" value="Kinase-like_dom_sf"/>
</dbReference>